<sequence length="1298" mass="150449">MKRPRVGYPHSQDTSFVYVADPKFIDEDASLMFYWRFIYRYKHEYVCLSVRPTRLDIKYDMFWRSIVPPSDFEYDKAFIGDEVDDWTEQYDACIAPGDLKRLGAGFVGLRPYQVDPVSRRKRAVANTTQSGVGGNADSDNPLEAPYYIRIMAFNCATWNGVKEDWDPDNCEVEKDLLKNWTTCLCQQDNNQVLTASSFFTPPNSIDFSTVFSKFDIQSQAAVLATILIITLVAILAGLWGHWRDSRDKLQWGVTLLADNYDDDDYYYLVTVYTGLVLGAGTTSNINFNLSGERGDTGIRTLSDGVRKEFETGSVMHFLMAVPQPLGLLQCFRVWHDNSGKGKKASWYLNRIEIHDIQTNDRYDFMCSGWLSVEDGTIERMVHVSGTVNFNNFKTMFYEHARSHVTDDHLWLSVFLRPVKSHFYRSQRVGCCYALLMLTMITNAMFFQIKDQKNRIQPSEIELGPIRFSVNQLYISFVSILITSLPIFLVILLFRKSKLSVKQKKSIREIPSWYPKFMKKQIEHSNKLEEALVIRDIVDDKEGVLPHFCVYFGWFVVFLAAFLSAFFLILYSAEWGQSISEEWLTSFFLSFIQSIVLVDPFKVIVMAVIFAIFLKAIRSNKPTHYDLKEIQLLAKHKGLPNSGRKILKFSSPYSDQQFYQMKLQRERNDRMRKIVKELAVNALFLWFLLSISYSNRDVNSYFLDRYVENNFITPAYKSSGRTFESVGSRETYFEWLNDTVLPRMFKERDYRGYRMVSSARMFSYYLNNFRVGPPRLRQVRTKQTFCDWKYMNESRCIPGYWMTEEDTDTYCIGWTDTPCAEHEKLALTHESWTFTSASDIWGYPISGYHNTYGGGGYIANLDINKLISFESLKELHAARWIDRHTRAVFFEFTLYNVNLNIFVYVTLLTEFPETGGALNFKNVFPFRPSQHEGANAKYVLFCEIALLVYIIIYVIMIIIDLAKERLRYFRSFWNVVEVTMMAVAIITIAMYAIREKFTSDALAKYADNNRLFVNFYHVALWDGIFVMFLGLLTAIATLRLIKALGHSKLTIKIYTVLWQSSRVLPGLAFYIITMLLSFSFAGLLLFGRMSTGYKSFFYCLETLFTAVMGSPYFKHTNTEVQDYWITILYFCLFVVLVGLTMQNLFLAILLDVMAFSENPDVDEAEVDMELISYIWQSFLSVFTGRQPDMERKKGLTALRVHHEEIGVGGTIEDKLKAYKRPHFYKPGANKNKTEVEMELVDDDDSIDELPYISSSFGDNDDDNNDNAYKINDHAKDNGENDKEKTEINDKIKSENESDA</sequence>
<dbReference type="HOGENOM" id="CLU_003147_0_0_1"/>
<feature type="transmembrane region" description="Helical" evidence="11">
    <location>
        <begin position="220"/>
        <end position="242"/>
    </location>
</feature>
<dbReference type="InterPro" id="IPR003915">
    <property type="entry name" value="PKD_2"/>
</dbReference>
<dbReference type="GeneID" id="20237048"/>
<feature type="transmembrane region" description="Helical" evidence="11">
    <location>
        <begin position="937"/>
        <end position="958"/>
    </location>
</feature>
<dbReference type="Pfam" id="PF01477">
    <property type="entry name" value="PLAT"/>
    <property type="match status" value="1"/>
</dbReference>
<evidence type="ECO:0000256" key="10">
    <source>
        <dbReference type="SAM" id="MobiDB-lite"/>
    </source>
</evidence>
<organism evidence="13 14">
    <name type="scientific">Lottia gigantea</name>
    <name type="common">Giant owl limpet</name>
    <dbReference type="NCBI Taxonomy" id="225164"/>
    <lineage>
        <taxon>Eukaryota</taxon>
        <taxon>Metazoa</taxon>
        <taxon>Spiralia</taxon>
        <taxon>Lophotrochozoa</taxon>
        <taxon>Mollusca</taxon>
        <taxon>Gastropoda</taxon>
        <taxon>Patellogastropoda</taxon>
        <taxon>Lottioidea</taxon>
        <taxon>Lottiidae</taxon>
        <taxon>Lottia</taxon>
    </lineage>
</organism>
<dbReference type="KEGG" id="lgi:LOTGIDRAFT_156607"/>
<keyword evidence="7" id="KW-0325">Glycoprotein</keyword>
<reference evidence="13 14" key="1">
    <citation type="journal article" date="2013" name="Nature">
        <title>Insights into bilaterian evolution from three spiralian genomes.</title>
        <authorList>
            <person name="Simakov O."/>
            <person name="Marletaz F."/>
            <person name="Cho S.J."/>
            <person name="Edsinger-Gonzales E."/>
            <person name="Havlak P."/>
            <person name="Hellsten U."/>
            <person name="Kuo D.H."/>
            <person name="Larsson T."/>
            <person name="Lv J."/>
            <person name="Arendt D."/>
            <person name="Savage R."/>
            <person name="Osoegawa K."/>
            <person name="de Jong P."/>
            <person name="Grimwood J."/>
            <person name="Chapman J.A."/>
            <person name="Shapiro H."/>
            <person name="Aerts A."/>
            <person name="Otillar R.P."/>
            <person name="Terry A.Y."/>
            <person name="Boore J.L."/>
            <person name="Grigoriev I.V."/>
            <person name="Lindberg D.R."/>
            <person name="Seaver E.C."/>
            <person name="Weisblat D.A."/>
            <person name="Putnam N.H."/>
            <person name="Rokhsar D.S."/>
        </authorList>
    </citation>
    <scope>NUCLEOTIDE SEQUENCE [LARGE SCALE GENOMIC DNA]</scope>
</reference>
<dbReference type="PANTHER" id="PTHR10877:SF194">
    <property type="entry name" value="LOCATION OF VULVA DEFECTIVE 1"/>
    <property type="match status" value="1"/>
</dbReference>
<keyword evidence="3 11" id="KW-0812">Transmembrane</keyword>
<dbReference type="SMART" id="SM00308">
    <property type="entry name" value="LH2"/>
    <property type="match status" value="1"/>
</dbReference>
<dbReference type="InterPro" id="IPR051223">
    <property type="entry name" value="Polycystin"/>
</dbReference>
<dbReference type="EMBL" id="KB199905">
    <property type="protein sequence ID" value="ESP04004.1"/>
    <property type="molecule type" value="Genomic_DNA"/>
</dbReference>
<dbReference type="InterPro" id="IPR013122">
    <property type="entry name" value="PKD1_2_channel"/>
</dbReference>
<feature type="transmembrane region" description="Helical" evidence="11">
    <location>
        <begin position="547"/>
        <end position="570"/>
    </location>
</feature>
<gene>
    <name evidence="13" type="ORF">LOTGIDRAFT_156607</name>
</gene>
<keyword evidence="5 11" id="KW-1133">Transmembrane helix</keyword>
<dbReference type="Pfam" id="PF08016">
    <property type="entry name" value="PKD_channel"/>
    <property type="match status" value="1"/>
</dbReference>
<feature type="transmembrane region" description="Helical" evidence="11">
    <location>
        <begin position="265"/>
        <end position="289"/>
    </location>
</feature>
<evidence type="ECO:0000256" key="4">
    <source>
        <dbReference type="ARBA" id="ARBA00022729"/>
    </source>
</evidence>
<keyword evidence="6 11" id="KW-0472">Membrane</keyword>
<evidence type="ECO:0000313" key="13">
    <source>
        <dbReference type="EMBL" id="ESP04004.1"/>
    </source>
</evidence>
<dbReference type="PROSITE" id="PS50095">
    <property type="entry name" value="PLAT"/>
    <property type="match status" value="1"/>
</dbReference>
<evidence type="ECO:0000256" key="11">
    <source>
        <dbReference type="SAM" id="Phobius"/>
    </source>
</evidence>
<dbReference type="InterPro" id="IPR036392">
    <property type="entry name" value="PLAT/LH2_dom_sf"/>
</dbReference>
<feature type="domain" description="PLAT" evidence="12">
    <location>
        <begin position="265"/>
        <end position="384"/>
    </location>
</feature>
<dbReference type="Proteomes" id="UP000030746">
    <property type="component" value="Unassembled WGS sequence"/>
</dbReference>
<dbReference type="SUPFAM" id="SSF81324">
    <property type="entry name" value="Voltage-gated potassium channels"/>
    <property type="match status" value="1"/>
</dbReference>
<dbReference type="Gene3D" id="1.10.287.70">
    <property type="match status" value="1"/>
</dbReference>
<feature type="transmembrane region" description="Helical" evidence="11">
    <location>
        <begin position="1066"/>
        <end position="1088"/>
    </location>
</feature>
<evidence type="ECO:0000256" key="1">
    <source>
        <dbReference type="ARBA" id="ARBA00004141"/>
    </source>
</evidence>
<dbReference type="GO" id="GO:0005509">
    <property type="term" value="F:calcium ion binding"/>
    <property type="evidence" value="ECO:0007669"/>
    <property type="project" value="InterPro"/>
</dbReference>
<evidence type="ECO:0000256" key="9">
    <source>
        <dbReference type="PROSITE-ProRule" id="PRU00152"/>
    </source>
</evidence>
<feature type="transmembrane region" description="Helical" evidence="11">
    <location>
        <begin position="1012"/>
        <end position="1037"/>
    </location>
</feature>
<evidence type="ECO:0000256" key="5">
    <source>
        <dbReference type="ARBA" id="ARBA00022989"/>
    </source>
</evidence>
<accession>V4AIR4</accession>
<dbReference type="Gene3D" id="2.60.60.20">
    <property type="entry name" value="PLAT/LH2 domain"/>
    <property type="match status" value="1"/>
</dbReference>
<evidence type="ECO:0000256" key="6">
    <source>
        <dbReference type="ARBA" id="ARBA00023136"/>
    </source>
</evidence>
<comment type="caution">
    <text evidence="9">Lacks conserved residue(s) required for the propagation of feature annotation.</text>
</comment>
<feature type="compositionally biased region" description="Basic and acidic residues" evidence="10">
    <location>
        <begin position="1269"/>
        <end position="1298"/>
    </location>
</feature>
<dbReference type="InterPro" id="IPR001024">
    <property type="entry name" value="PLAT/LH2_dom"/>
</dbReference>
<comment type="similarity">
    <text evidence="2">Belongs to the polycystin family.</text>
</comment>
<dbReference type="RefSeq" id="XP_009045486.1">
    <property type="nucleotide sequence ID" value="XM_009047238.1"/>
</dbReference>
<dbReference type="OrthoDB" id="6155349at2759"/>
<feature type="transmembrane region" description="Helical" evidence="11">
    <location>
        <begin position="472"/>
        <end position="493"/>
    </location>
</feature>
<evidence type="ECO:0000256" key="7">
    <source>
        <dbReference type="ARBA" id="ARBA00023180"/>
    </source>
</evidence>
<evidence type="ECO:0000259" key="12">
    <source>
        <dbReference type="PROSITE" id="PS50095"/>
    </source>
</evidence>
<dbReference type="FunFam" id="2.60.60.20:FF:000022">
    <property type="entry name" value="Uncharacterized protein"/>
    <property type="match status" value="1"/>
</dbReference>
<feature type="transmembrane region" description="Helical" evidence="11">
    <location>
        <begin position="429"/>
        <end position="448"/>
    </location>
</feature>
<evidence type="ECO:0000313" key="14">
    <source>
        <dbReference type="Proteomes" id="UP000030746"/>
    </source>
</evidence>
<dbReference type="GO" id="GO:0016020">
    <property type="term" value="C:membrane"/>
    <property type="evidence" value="ECO:0007669"/>
    <property type="project" value="UniProtKB-SubCell"/>
</dbReference>
<dbReference type="GO" id="GO:0050982">
    <property type="term" value="P:detection of mechanical stimulus"/>
    <property type="evidence" value="ECO:0007669"/>
    <property type="project" value="TreeGrafter"/>
</dbReference>
<dbReference type="SUPFAM" id="SSF49723">
    <property type="entry name" value="Lipase/lipooxygenase domain (PLAT/LH2 domain)"/>
    <property type="match status" value="1"/>
</dbReference>
<feature type="transmembrane region" description="Helical" evidence="11">
    <location>
        <begin position="1124"/>
        <end position="1149"/>
    </location>
</feature>
<dbReference type="Pfam" id="PF20519">
    <property type="entry name" value="Polycystin_dom"/>
    <property type="match status" value="1"/>
</dbReference>
<feature type="transmembrane region" description="Helical" evidence="11">
    <location>
        <begin position="590"/>
        <end position="613"/>
    </location>
</feature>
<feature type="transmembrane region" description="Helical" evidence="11">
    <location>
        <begin position="970"/>
        <end position="992"/>
    </location>
</feature>
<evidence type="ECO:0000256" key="2">
    <source>
        <dbReference type="ARBA" id="ARBA00007200"/>
    </source>
</evidence>
<feature type="disulfide bond" evidence="8">
    <location>
        <begin position="785"/>
        <end position="795"/>
    </location>
</feature>
<dbReference type="PANTHER" id="PTHR10877">
    <property type="entry name" value="POLYCYSTIN FAMILY MEMBER"/>
    <property type="match status" value="1"/>
</dbReference>
<dbReference type="InterPro" id="IPR046791">
    <property type="entry name" value="Polycystin_dom"/>
</dbReference>
<dbReference type="STRING" id="225164.V4AIR4"/>
<proteinExistence type="inferred from homology"/>
<comment type="subcellular location">
    <subcellularLocation>
        <location evidence="1">Membrane</location>
        <topology evidence="1">Multi-pass membrane protein</topology>
    </subcellularLocation>
</comment>
<keyword evidence="14" id="KW-1185">Reference proteome</keyword>
<evidence type="ECO:0000256" key="3">
    <source>
        <dbReference type="ARBA" id="ARBA00022692"/>
    </source>
</evidence>
<dbReference type="GO" id="GO:0005262">
    <property type="term" value="F:calcium channel activity"/>
    <property type="evidence" value="ECO:0007669"/>
    <property type="project" value="TreeGrafter"/>
</dbReference>
<evidence type="ECO:0000256" key="8">
    <source>
        <dbReference type="PIRSR" id="PIRSR603915-2"/>
    </source>
</evidence>
<feature type="region of interest" description="Disordered" evidence="10">
    <location>
        <begin position="1249"/>
        <end position="1298"/>
    </location>
</feature>
<keyword evidence="4" id="KW-0732">Signal</keyword>
<dbReference type="OMA" id="KENCHIN"/>
<dbReference type="CTD" id="20237048"/>
<name>V4AIR4_LOTGI</name>
<dbReference type="PRINTS" id="PR01433">
    <property type="entry name" value="POLYCYSTIN2"/>
</dbReference>
<protein>
    <recommendedName>
        <fullName evidence="12">PLAT domain-containing protein</fullName>
    </recommendedName>
</protein>